<dbReference type="AlphaFoldDB" id="A0A285P5K5"/>
<dbReference type="Proteomes" id="UP000219356">
    <property type="component" value="Unassembled WGS sequence"/>
</dbReference>
<dbReference type="InterPro" id="IPR023214">
    <property type="entry name" value="HAD_sf"/>
</dbReference>
<name>A0A285P5K5_9BACI</name>
<dbReference type="GO" id="GO:0016791">
    <property type="term" value="F:phosphatase activity"/>
    <property type="evidence" value="ECO:0007669"/>
    <property type="project" value="TreeGrafter"/>
</dbReference>
<sequence>MQKLVAIDLDGTFLNENYTISSLHADTVKKAQKKGAQIVIATGRAQFDVQRLFHDQDLSAWVIGANGATTYDPDGTLTLPLPLKTVYAKEIVRWLAEENYYFEIVTDKEIFITSNAKQLLEDEMDIVQQADKEEMKKAKERQLGQANMKEIDDYMRVFQAEKDIYKVTIVSFDEERRRVAADTLGKNDLNLYSSADFNMEIVDGQASKGHALKKLANKLDIKKDDIIAIGDSMNDLPMLEAAGTKVAMGNATDEVKEACDYTTDTNEENGVATMLEREILKRKD</sequence>
<dbReference type="Gene3D" id="3.40.50.1000">
    <property type="entry name" value="HAD superfamily/HAD-like"/>
    <property type="match status" value="1"/>
</dbReference>
<dbReference type="SFLD" id="SFLDG01144">
    <property type="entry name" value="C2.B.4:_PGP_Like"/>
    <property type="match status" value="1"/>
</dbReference>
<dbReference type="EMBL" id="OBEK01000005">
    <property type="protein sequence ID" value="SNZ17039.1"/>
    <property type="molecule type" value="Genomic_DNA"/>
</dbReference>
<dbReference type="SUPFAM" id="SSF56784">
    <property type="entry name" value="HAD-like"/>
    <property type="match status" value="1"/>
</dbReference>
<dbReference type="Gene3D" id="3.30.1240.10">
    <property type="match status" value="1"/>
</dbReference>
<protein>
    <recommendedName>
        <fullName evidence="3">Cof subfamily of IIB subfamily of haloacid dehalogenase superfamily/HAD-superfamily hydrolase, subfamily IIB</fullName>
    </recommendedName>
</protein>
<dbReference type="Pfam" id="PF08282">
    <property type="entry name" value="Hydrolase_3"/>
    <property type="match status" value="1"/>
</dbReference>
<evidence type="ECO:0008006" key="3">
    <source>
        <dbReference type="Google" id="ProtNLM"/>
    </source>
</evidence>
<dbReference type="GO" id="GO:0005829">
    <property type="term" value="C:cytosol"/>
    <property type="evidence" value="ECO:0007669"/>
    <property type="project" value="TreeGrafter"/>
</dbReference>
<gene>
    <name evidence="1" type="ORF">SAMN05421503_3108</name>
</gene>
<dbReference type="NCBIfam" id="TIGR00099">
    <property type="entry name" value="Cof-subfamily"/>
    <property type="match status" value="1"/>
</dbReference>
<dbReference type="RefSeq" id="WP_097043307.1">
    <property type="nucleotide sequence ID" value="NZ_OBEK01000005.1"/>
</dbReference>
<keyword evidence="2" id="KW-1185">Reference proteome</keyword>
<evidence type="ECO:0000313" key="1">
    <source>
        <dbReference type="EMBL" id="SNZ17039.1"/>
    </source>
</evidence>
<reference evidence="2" key="1">
    <citation type="submission" date="2017-09" db="EMBL/GenBank/DDBJ databases">
        <authorList>
            <person name="Varghese N."/>
            <person name="Submissions S."/>
        </authorList>
    </citation>
    <scope>NUCLEOTIDE SEQUENCE [LARGE SCALE GENOMIC DNA]</scope>
    <source>
        <strain evidence="2">CGMCC 1.8913</strain>
    </source>
</reference>
<dbReference type="STRING" id="586416.GZ22_01170"/>
<dbReference type="SFLD" id="SFLDG01140">
    <property type="entry name" value="C2.B:_Phosphomannomutase_and_P"/>
    <property type="match status" value="1"/>
</dbReference>
<organism evidence="1 2">
    <name type="scientific">Terribacillus aidingensis</name>
    <dbReference type="NCBI Taxonomy" id="586416"/>
    <lineage>
        <taxon>Bacteria</taxon>
        <taxon>Bacillati</taxon>
        <taxon>Bacillota</taxon>
        <taxon>Bacilli</taxon>
        <taxon>Bacillales</taxon>
        <taxon>Bacillaceae</taxon>
        <taxon>Terribacillus</taxon>
    </lineage>
</organism>
<dbReference type="CDD" id="cd07516">
    <property type="entry name" value="HAD_Pase"/>
    <property type="match status" value="1"/>
</dbReference>
<proteinExistence type="predicted"/>
<dbReference type="NCBIfam" id="TIGR01484">
    <property type="entry name" value="HAD-SF-IIB"/>
    <property type="match status" value="1"/>
</dbReference>
<dbReference type="PANTHER" id="PTHR10000">
    <property type="entry name" value="PHOSPHOSERINE PHOSPHATASE"/>
    <property type="match status" value="1"/>
</dbReference>
<dbReference type="InterPro" id="IPR006379">
    <property type="entry name" value="HAD-SF_hydro_IIB"/>
</dbReference>
<dbReference type="SFLD" id="SFLDS00003">
    <property type="entry name" value="Haloacid_Dehalogenase"/>
    <property type="match status" value="1"/>
</dbReference>
<accession>A0A285P5K5</accession>
<evidence type="ECO:0000313" key="2">
    <source>
        <dbReference type="Proteomes" id="UP000219356"/>
    </source>
</evidence>
<dbReference type="OrthoDB" id="9806027at2"/>
<dbReference type="InterPro" id="IPR036412">
    <property type="entry name" value="HAD-like_sf"/>
</dbReference>
<dbReference type="PANTHER" id="PTHR10000:SF55">
    <property type="entry name" value="5-AMINO-6-(5-PHOSPHO-D-RIBITYLAMINO)URACIL PHOSPHATASE YCSE"/>
    <property type="match status" value="1"/>
</dbReference>
<dbReference type="InterPro" id="IPR000150">
    <property type="entry name" value="Cof"/>
</dbReference>
<dbReference type="GO" id="GO:0000287">
    <property type="term" value="F:magnesium ion binding"/>
    <property type="evidence" value="ECO:0007669"/>
    <property type="project" value="TreeGrafter"/>
</dbReference>